<evidence type="ECO:0000313" key="10">
    <source>
        <dbReference type="EMBL" id="PVY36548.1"/>
    </source>
</evidence>
<dbReference type="GeneID" id="78296780"/>
<dbReference type="CDD" id="cd11318">
    <property type="entry name" value="AmyAc_bac_fung_AmyA"/>
    <property type="match status" value="1"/>
</dbReference>
<dbReference type="GO" id="GO:0005509">
    <property type="term" value="F:calcium ion binding"/>
    <property type="evidence" value="ECO:0007669"/>
    <property type="project" value="InterPro"/>
</dbReference>
<dbReference type="InterPro" id="IPR013780">
    <property type="entry name" value="Glyco_hydro_b"/>
</dbReference>
<keyword evidence="4" id="KW-0378">Hydrolase</keyword>
<dbReference type="RefSeq" id="WP_116885510.1">
    <property type="nucleotide sequence ID" value="NZ_CABMMC010000038.1"/>
</dbReference>
<dbReference type="OrthoDB" id="9805159at2"/>
<dbReference type="AlphaFoldDB" id="A0A2U1AJF5"/>
<dbReference type="PIRSF" id="PIRSF001021">
    <property type="entry name" value="Alph-amls_thrmst"/>
    <property type="match status" value="1"/>
</dbReference>
<dbReference type="EMBL" id="QEKH01000035">
    <property type="protein sequence ID" value="PVY36548.1"/>
    <property type="molecule type" value="Genomic_DNA"/>
</dbReference>
<organism evidence="10 11">
    <name type="scientific">Victivallis vadensis</name>
    <dbReference type="NCBI Taxonomy" id="172901"/>
    <lineage>
        <taxon>Bacteria</taxon>
        <taxon>Pseudomonadati</taxon>
        <taxon>Lentisphaerota</taxon>
        <taxon>Lentisphaeria</taxon>
        <taxon>Victivallales</taxon>
        <taxon>Victivallaceae</taxon>
        <taxon>Victivallis</taxon>
    </lineage>
</organism>
<dbReference type="SUPFAM" id="SSF51445">
    <property type="entry name" value="(Trans)glycosidases"/>
    <property type="match status" value="1"/>
</dbReference>
<keyword evidence="6" id="KW-0326">Glycosidase</keyword>
<dbReference type="Proteomes" id="UP000245959">
    <property type="component" value="Unassembled WGS sequence"/>
</dbReference>
<dbReference type="InterPro" id="IPR006047">
    <property type="entry name" value="GH13_cat_dom"/>
</dbReference>
<protein>
    <submittedName>
        <fullName evidence="10">Alpha-amylase</fullName>
    </submittedName>
</protein>
<keyword evidence="11" id="KW-1185">Reference proteome</keyword>
<evidence type="ECO:0000256" key="4">
    <source>
        <dbReference type="ARBA" id="ARBA00022801"/>
    </source>
</evidence>
<dbReference type="Gene3D" id="2.40.30.140">
    <property type="match status" value="1"/>
</dbReference>
<dbReference type="InterPro" id="IPR013776">
    <property type="entry name" value="A-amylase_thermo"/>
</dbReference>
<gene>
    <name evidence="10" type="ORF">C8D82_13514</name>
</gene>
<feature type="binding site" evidence="8">
    <location>
        <position position="195"/>
    </location>
    <ligand>
        <name>Ca(2+)</name>
        <dbReference type="ChEBI" id="CHEBI:29108"/>
        <label>1</label>
    </ligand>
</feature>
<comment type="similarity">
    <text evidence="2">Belongs to the glycosyl hydrolase 13 family.</text>
</comment>
<dbReference type="PANTHER" id="PTHR43447">
    <property type="entry name" value="ALPHA-AMYLASE"/>
    <property type="match status" value="1"/>
</dbReference>
<evidence type="ECO:0000313" key="11">
    <source>
        <dbReference type="Proteomes" id="UP000245959"/>
    </source>
</evidence>
<keyword evidence="8" id="KW-0106">Calcium</keyword>
<proteinExistence type="inferred from homology"/>
<reference evidence="10 11" key="1">
    <citation type="submission" date="2018-04" db="EMBL/GenBank/DDBJ databases">
        <title>Genomic Encyclopedia of Type Strains, Phase IV (KMG-IV): sequencing the most valuable type-strain genomes for metagenomic binning, comparative biology and taxonomic classification.</title>
        <authorList>
            <person name="Goeker M."/>
        </authorList>
    </citation>
    <scope>NUCLEOTIDE SEQUENCE [LARGE SCALE GENOMIC DNA]</scope>
    <source>
        <strain evidence="10 11">DSM 14823</strain>
    </source>
</reference>
<feature type="binding site" evidence="8">
    <location>
        <position position="236"/>
    </location>
    <ligand>
        <name>Ca(2+)</name>
        <dbReference type="ChEBI" id="CHEBI:29108"/>
        <label>1</label>
    </ligand>
</feature>
<dbReference type="Pfam" id="PF09154">
    <property type="entry name" value="Alpha-amy_C_pro"/>
    <property type="match status" value="1"/>
</dbReference>
<feature type="active site" description="Nucleophile" evidence="7">
    <location>
        <position position="232"/>
    </location>
</feature>
<evidence type="ECO:0000256" key="7">
    <source>
        <dbReference type="PIRSR" id="PIRSR001021-1"/>
    </source>
</evidence>
<sequence>MSGNGTMMQYFEWYLPSGMLWKQLKKEAPELASAGITGVWIPPCYKGNSGAEDVGYAVYDLYDLGEFDQKGSVPTKYGTLKELLAAIRACHGNGLQVYADIVLDHRMGGDEAEEAMAKEYKPDNREEQVGERSRKIEAYTHFRFPGRNQKYSDFEWHWNHFIAVDHDAKRDDNGVFKFRGKEWQENVDRENGNYDYLMGADVDLNNPEVIEELTRWGKWFLEKTDVDGFRLDAVKHMEFTFYHGWLDALRRKEREELFTVGEYWSPDLDSLKHYLDTTVGALSLFDVPLHYNFLKASNEGNKFDMRTIFDNTLTKDNPAKSVTFVDNHDSQPGQSLESWVQGWFRQLAYALILLRQDGYPCVFYGDWYGIPHDEIPDMRPRLLPLLEARKRCAYGRQNDYFDHANTIGWTREGDDGHENSGLACVMTNGKEGSKCMYVGEKFRGATFRDITGNREDTVVIDDDGSAEFRCNGGSVSVWVRR</sequence>
<evidence type="ECO:0000259" key="9">
    <source>
        <dbReference type="SMART" id="SM00642"/>
    </source>
</evidence>
<dbReference type="Gene3D" id="2.60.40.1180">
    <property type="entry name" value="Golgi alpha-mannosidase II"/>
    <property type="match status" value="1"/>
</dbReference>
<feature type="domain" description="Glycosyl hydrolase family 13 catalytic" evidence="9">
    <location>
        <begin position="5"/>
        <end position="411"/>
    </location>
</feature>
<feature type="active site" description="Proton donor" evidence="7">
    <location>
        <position position="262"/>
    </location>
</feature>
<dbReference type="GO" id="GO:0004553">
    <property type="term" value="F:hydrolase activity, hydrolyzing O-glycosyl compounds"/>
    <property type="evidence" value="ECO:0007669"/>
    <property type="project" value="InterPro"/>
</dbReference>
<evidence type="ECO:0000256" key="8">
    <source>
        <dbReference type="PIRSR" id="PIRSR001021-2"/>
    </source>
</evidence>
<dbReference type="Pfam" id="PF00128">
    <property type="entry name" value="Alpha-amylase"/>
    <property type="match status" value="1"/>
</dbReference>
<dbReference type="NCBIfam" id="NF006969">
    <property type="entry name" value="PRK09441.1-2"/>
    <property type="match status" value="1"/>
</dbReference>
<evidence type="ECO:0000256" key="1">
    <source>
        <dbReference type="ARBA" id="ARBA00001913"/>
    </source>
</evidence>
<evidence type="ECO:0000256" key="6">
    <source>
        <dbReference type="ARBA" id="ARBA00023295"/>
    </source>
</evidence>
<feature type="binding site" evidence="8">
    <location>
        <position position="203"/>
    </location>
    <ligand>
        <name>Ca(2+)</name>
        <dbReference type="ChEBI" id="CHEBI:29108"/>
        <label>2</label>
    </ligand>
</feature>
<feature type="binding site" evidence="8">
    <location>
        <position position="104"/>
    </location>
    <ligand>
        <name>Ca(2+)</name>
        <dbReference type="ChEBI" id="CHEBI:29108"/>
        <label>1</label>
    </ligand>
</feature>
<comment type="cofactor">
    <cofactor evidence="1">
        <name>Ca(2+)</name>
        <dbReference type="ChEBI" id="CHEBI:29108"/>
    </cofactor>
</comment>
<dbReference type="SUPFAM" id="SSF51011">
    <property type="entry name" value="Glycosyl hydrolase domain"/>
    <property type="match status" value="1"/>
</dbReference>
<accession>A0A2U1AJF5</accession>
<evidence type="ECO:0000256" key="3">
    <source>
        <dbReference type="ARBA" id="ARBA00022723"/>
    </source>
</evidence>
<comment type="caution">
    <text evidence="10">The sequence shown here is derived from an EMBL/GenBank/DDBJ whole genome shotgun (WGS) entry which is preliminary data.</text>
</comment>
<evidence type="ECO:0000256" key="2">
    <source>
        <dbReference type="ARBA" id="ARBA00008061"/>
    </source>
</evidence>
<dbReference type="NCBIfam" id="NF006968">
    <property type="entry name" value="PRK09441.1-1"/>
    <property type="match status" value="1"/>
</dbReference>
<dbReference type="SMART" id="SM00642">
    <property type="entry name" value="Aamy"/>
    <property type="match status" value="1"/>
</dbReference>
<evidence type="ECO:0000256" key="5">
    <source>
        <dbReference type="ARBA" id="ARBA00023277"/>
    </source>
</evidence>
<dbReference type="InterPro" id="IPR017853">
    <property type="entry name" value="GH"/>
</dbReference>
<feature type="binding site" evidence="8">
    <location>
        <position position="201"/>
    </location>
    <ligand>
        <name>Ca(2+)</name>
        <dbReference type="ChEBI" id="CHEBI:29108"/>
        <label>1</label>
    </ligand>
</feature>
<dbReference type="GO" id="GO:0005975">
    <property type="term" value="P:carbohydrate metabolic process"/>
    <property type="evidence" value="ECO:0007669"/>
    <property type="project" value="InterPro"/>
</dbReference>
<keyword evidence="3 8" id="KW-0479">Metal-binding</keyword>
<dbReference type="InterPro" id="IPR015237">
    <property type="entry name" value="Alpha-amylase_C_pro"/>
</dbReference>
<keyword evidence="5" id="KW-0119">Carbohydrate metabolism</keyword>
<dbReference type="Gene3D" id="3.20.20.80">
    <property type="entry name" value="Glycosidases"/>
    <property type="match status" value="1"/>
</dbReference>
<name>A0A2U1AJF5_9BACT</name>